<gene>
    <name evidence="1" type="ORF">E1B28_002420</name>
</gene>
<dbReference type="KEGG" id="more:E1B28_002420"/>
<dbReference type="Gene3D" id="3.20.20.140">
    <property type="entry name" value="Metal-dependent hydrolases"/>
    <property type="match status" value="1"/>
</dbReference>
<proteinExistence type="predicted"/>
<reference evidence="1" key="1">
    <citation type="journal article" date="2021" name="Genome Biol. Evol.">
        <title>The assembled and annotated genome of the fairy-ring fungus Marasmius oreades.</title>
        <authorList>
            <person name="Hiltunen M."/>
            <person name="Ament-Velasquez S.L."/>
            <person name="Johannesson H."/>
        </authorList>
    </citation>
    <scope>NUCLEOTIDE SEQUENCE</scope>
    <source>
        <strain evidence="1">03SP1</strain>
    </source>
</reference>
<dbReference type="RefSeq" id="XP_043002940.1">
    <property type="nucleotide sequence ID" value="XM_043159340.1"/>
</dbReference>
<evidence type="ECO:0000313" key="1">
    <source>
        <dbReference type="EMBL" id="KAG7086469.1"/>
    </source>
</evidence>
<keyword evidence="2" id="KW-1185">Reference proteome</keyword>
<evidence type="ECO:0008006" key="3">
    <source>
        <dbReference type="Google" id="ProtNLM"/>
    </source>
</evidence>
<sequence>MLCVPEGGMSLDWGLTYILDGMTTHEHSLPIPVLYDDILQLLAQSGTAITPTHIVHYGSTFGEQYVWTHEDIPFNDKLRRFIRHDILYTLAESTSRPKSSYQFFNTSASLAKMVSQGGKTLIGAHGEPPLGLNYHAELFFTQQGGLSNYQTLQAATSWAAQTFGLFGSVGSLAEGKLGDFLVYPGGVDLLEGPIGSTLQLKYVAKGGRIWNADTMEEVWPVKGRKQELPPFNAE</sequence>
<dbReference type="OrthoDB" id="194468at2759"/>
<evidence type="ECO:0000313" key="2">
    <source>
        <dbReference type="Proteomes" id="UP001049176"/>
    </source>
</evidence>
<dbReference type="EMBL" id="CM032190">
    <property type="protein sequence ID" value="KAG7086469.1"/>
    <property type="molecule type" value="Genomic_DNA"/>
</dbReference>
<name>A0A9P7RMT4_9AGAR</name>
<dbReference type="AlphaFoldDB" id="A0A9P7RMT4"/>
<protein>
    <recommendedName>
        <fullName evidence="3">Amidohydrolase-related domain-containing protein</fullName>
    </recommendedName>
</protein>
<comment type="caution">
    <text evidence="1">The sequence shown here is derived from an EMBL/GenBank/DDBJ whole genome shotgun (WGS) entry which is preliminary data.</text>
</comment>
<dbReference type="SUPFAM" id="SSF51556">
    <property type="entry name" value="Metallo-dependent hydrolases"/>
    <property type="match status" value="1"/>
</dbReference>
<dbReference type="InterPro" id="IPR032466">
    <property type="entry name" value="Metal_Hydrolase"/>
</dbReference>
<accession>A0A9P7RMT4</accession>
<organism evidence="1 2">
    <name type="scientific">Marasmius oreades</name>
    <name type="common">fairy-ring Marasmius</name>
    <dbReference type="NCBI Taxonomy" id="181124"/>
    <lineage>
        <taxon>Eukaryota</taxon>
        <taxon>Fungi</taxon>
        <taxon>Dikarya</taxon>
        <taxon>Basidiomycota</taxon>
        <taxon>Agaricomycotina</taxon>
        <taxon>Agaricomycetes</taxon>
        <taxon>Agaricomycetidae</taxon>
        <taxon>Agaricales</taxon>
        <taxon>Marasmiineae</taxon>
        <taxon>Marasmiaceae</taxon>
        <taxon>Marasmius</taxon>
    </lineage>
</organism>
<dbReference type="Proteomes" id="UP001049176">
    <property type="component" value="Chromosome 10"/>
</dbReference>
<dbReference type="GeneID" id="66071496"/>